<dbReference type="PANTHER" id="PTHR37079:SF4">
    <property type="entry name" value="SERINE_THREONINE-PROTEIN KINASE ATM"/>
    <property type="match status" value="1"/>
</dbReference>
<keyword evidence="3" id="KW-1185">Reference proteome</keyword>
<organism evidence="2 3">
    <name type="scientific">Xanthoceras sorbifolium</name>
    <dbReference type="NCBI Taxonomy" id="99658"/>
    <lineage>
        <taxon>Eukaryota</taxon>
        <taxon>Viridiplantae</taxon>
        <taxon>Streptophyta</taxon>
        <taxon>Embryophyta</taxon>
        <taxon>Tracheophyta</taxon>
        <taxon>Spermatophyta</taxon>
        <taxon>Magnoliopsida</taxon>
        <taxon>eudicotyledons</taxon>
        <taxon>Gunneridae</taxon>
        <taxon>Pentapetalae</taxon>
        <taxon>rosids</taxon>
        <taxon>malvids</taxon>
        <taxon>Sapindales</taxon>
        <taxon>Sapindaceae</taxon>
        <taxon>Xanthoceroideae</taxon>
        <taxon>Xanthoceras</taxon>
    </lineage>
</organism>
<feature type="region of interest" description="Disordered" evidence="1">
    <location>
        <begin position="754"/>
        <end position="791"/>
    </location>
</feature>
<evidence type="ECO:0000256" key="1">
    <source>
        <dbReference type="SAM" id="MobiDB-lite"/>
    </source>
</evidence>
<proteinExistence type="predicted"/>
<feature type="compositionally biased region" description="Basic and acidic residues" evidence="1">
    <location>
        <begin position="763"/>
        <end position="774"/>
    </location>
</feature>
<dbReference type="InterPro" id="IPR038980">
    <property type="entry name" value="ATM_plant"/>
</dbReference>
<evidence type="ECO:0000313" key="2">
    <source>
        <dbReference type="EMBL" id="KAH7550462.1"/>
    </source>
</evidence>
<evidence type="ECO:0008006" key="4">
    <source>
        <dbReference type="Google" id="ProtNLM"/>
    </source>
</evidence>
<protein>
    <recommendedName>
        <fullName evidence="4">Serine/threonine-protein kinase ATM</fullName>
    </recommendedName>
</protein>
<accession>A0ABQ8H974</accession>
<reference evidence="2 3" key="1">
    <citation type="submission" date="2021-02" db="EMBL/GenBank/DDBJ databases">
        <title>Plant Genome Project.</title>
        <authorList>
            <person name="Zhang R.-G."/>
        </authorList>
    </citation>
    <scope>NUCLEOTIDE SEQUENCE [LARGE SCALE GENOMIC DNA]</scope>
    <source>
        <tissue evidence="2">Leaves</tissue>
    </source>
</reference>
<dbReference type="Proteomes" id="UP000827721">
    <property type="component" value="Unassembled WGS sequence"/>
</dbReference>
<comment type="caution">
    <text evidence="2">The sequence shown here is derived from an EMBL/GenBank/DDBJ whole genome shotgun (WGS) entry which is preliminary data.</text>
</comment>
<dbReference type="PANTHER" id="PTHR37079">
    <property type="entry name" value="SERINE/THREONINE-PROTEIN KINASE ATM"/>
    <property type="match status" value="1"/>
</dbReference>
<sequence length="872" mass="98608">MATVTSRDVQDVVSKLSSDKARTREEGIKLLSTWLDGAAFCKFLGQNTAKLKPNEIPHSETWPFLIQLLTHCISLEISASKRRPPKITFAKTLRIVIQRAEETKFSGKLLPLVSVVKTLFSHVLDVLSNVPSFQSEYGIILRHLLGVKGYCFHMRKRIYCSLLLLYMEKVESSLKDKNSIQYNQKEEVFRCILTFHSLLENPPGDFPETLREGIVKGFVQIFSFVRDEGKISRKLIECINTFLIKDGPNLGCQSLEIHDAVQQFVYRCWLTTHDRSLKDALILYARLQLNLTRDAYDGSFLVEQLLDVVCKELDQSSLSSTAVSRSDATKDDKLGTLSSSQRGLVELAALVFYRACVHMTKAPAAEKRVRREHTADHLKEALMKGKWLWNAAFCCLIRNYCSRISKDLFMYWFEGICTSFERILNDANMGHTYDGLLWNLRSMQELSSVLLSDSRAGNPLMSSFTPNELAIDMELSDAWVTNIQQCDSCSSSYVHLYASMQVDAALVLLGNIISCDALNICVVPQDVWDLQLFKQMPSTADPYGTLALWDLDLSGLLCTSLHVIGLRRVLRLVSLVGIIGNFILIIDVSELNYCWWAWLGLILSARHEALIFKVAPTIPYLFSLVEGDHRDIFHLRKNLLRATLGYLNSKVIQYFSDLQDLWNELDLLFEEDSSCPEYSIKQRRKLEDERVYDFLAGLNRNPDEVRDQVVARALFSSPEEAFAEVCWEEVRRKAMLNDDSPISSALEGSALVSRSFSSHKRPNHDSQINKRAEGRVYPTHSGPDTAGNSGTLIPFSKEQIEHLCRLLNQASAAANFSSVFTVGSCSMASVHFLPFLHCYCLPFLAAAHFHPLFPHCSWAAHCLQILGAARFA</sequence>
<dbReference type="EMBL" id="JAFEMO010000013">
    <property type="protein sequence ID" value="KAH7550462.1"/>
    <property type="molecule type" value="Genomic_DNA"/>
</dbReference>
<name>A0ABQ8H974_9ROSI</name>
<gene>
    <name evidence="2" type="ORF">JRO89_XS13G0195500</name>
</gene>
<evidence type="ECO:0000313" key="3">
    <source>
        <dbReference type="Proteomes" id="UP000827721"/>
    </source>
</evidence>